<evidence type="ECO:0000313" key="3">
    <source>
        <dbReference type="EMBL" id="ELA41402.1"/>
    </source>
</evidence>
<keyword evidence="4" id="KW-1185">Reference proteome</keyword>
<protein>
    <submittedName>
        <fullName evidence="3">Uncharacterized protein</fullName>
    </submittedName>
</protein>
<dbReference type="HOGENOM" id="CLU_1817288_0_0_1"/>
<feature type="compositionally biased region" description="Basic and acidic residues" evidence="1">
    <location>
        <begin position="98"/>
        <end position="130"/>
    </location>
</feature>
<gene>
    <name evidence="3" type="ORF">VICG_01507</name>
</gene>
<proteinExistence type="predicted"/>
<evidence type="ECO:0000256" key="1">
    <source>
        <dbReference type="SAM" id="MobiDB-lite"/>
    </source>
</evidence>
<accession>L2GM73</accession>
<dbReference type="EMBL" id="JH370144">
    <property type="protein sequence ID" value="ELA41402.1"/>
    <property type="molecule type" value="Genomic_DNA"/>
</dbReference>
<evidence type="ECO:0000313" key="4">
    <source>
        <dbReference type="Proteomes" id="UP000011082"/>
    </source>
</evidence>
<evidence type="ECO:0000256" key="2">
    <source>
        <dbReference type="SAM" id="SignalP"/>
    </source>
</evidence>
<sequence>MKLLPIFLTIVFASSLLMNLRQQAEQARSGISQHVSSLKSFASENMPSLSGIKRIFENMKKKILSKTKCEKKKHDEEDDEDFNVNSSALNEFLKKFAEELSKHQQKNQEKTSMPKDTENVDNHEETHGRSEEDEEIDEKDEL</sequence>
<dbReference type="AlphaFoldDB" id="L2GM73"/>
<name>L2GM73_VITCO</name>
<organism evidence="3 4">
    <name type="scientific">Vittaforma corneae (strain ATCC 50505)</name>
    <name type="common">Microsporidian parasite</name>
    <name type="synonym">Nosema corneum</name>
    <dbReference type="NCBI Taxonomy" id="993615"/>
    <lineage>
        <taxon>Eukaryota</taxon>
        <taxon>Fungi</taxon>
        <taxon>Fungi incertae sedis</taxon>
        <taxon>Microsporidia</taxon>
        <taxon>Nosematidae</taxon>
        <taxon>Vittaforma</taxon>
    </lineage>
</organism>
<dbReference type="GeneID" id="19882218"/>
<feature type="signal peptide" evidence="2">
    <location>
        <begin position="1"/>
        <end position="15"/>
    </location>
</feature>
<dbReference type="Proteomes" id="UP000011082">
    <property type="component" value="Unassembled WGS sequence"/>
</dbReference>
<keyword evidence="2" id="KW-0732">Signal</keyword>
<dbReference type="RefSeq" id="XP_007604953.1">
    <property type="nucleotide sequence ID" value="XM_007604891.1"/>
</dbReference>
<feature type="chain" id="PRO_5012497546" evidence="2">
    <location>
        <begin position="16"/>
        <end position="142"/>
    </location>
</feature>
<feature type="compositionally biased region" description="Acidic residues" evidence="1">
    <location>
        <begin position="131"/>
        <end position="142"/>
    </location>
</feature>
<dbReference type="VEuPathDB" id="MicrosporidiaDB:VICG_01507"/>
<dbReference type="InParanoid" id="L2GM73"/>
<feature type="region of interest" description="Disordered" evidence="1">
    <location>
        <begin position="98"/>
        <end position="142"/>
    </location>
</feature>
<reference evidence="4" key="1">
    <citation type="submission" date="2011-05" db="EMBL/GenBank/DDBJ databases">
        <title>The genome sequence of Vittaforma corneae strain ATCC 50505.</title>
        <authorList>
            <consortium name="The Broad Institute Genome Sequencing Platform"/>
            <person name="Cuomo C."/>
            <person name="Didier E."/>
            <person name="Bowers L."/>
            <person name="Young S.K."/>
            <person name="Zeng Q."/>
            <person name="Gargeya S."/>
            <person name="Fitzgerald M."/>
            <person name="Haas B."/>
            <person name="Abouelleil A."/>
            <person name="Alvarado L."/>
            <person name="Arachchi H.M."/>
            <person name="Berlin A."/>
            <person name="Chapman S.B."/>
            <person name="Gearin G."/>
            <person name="Goldberg J."/>
            <person name="Griggs A."/>
            <person name="Gujja S."/>
            <person name="Hansen M."/>
            <person name="Heiman D."/>
            <person name="Howarth C."/>
            <person name="Larimer J."/>
            <person name="Lui A."/>
            <person name="MacDonald P.J.P."/>
            <person name="McCowen C."/>
            <person name="Montmayeur A."/>
            <person name="Murphy C."/>
            <person name="Neiman D."/>
            <person name="Pearson M."/>
            <person name="Priest M."/>
            <person name="Roberts A."/>
            <person name="Saif S."/>
            <person name="Shea T."/>
            <person name="Sisk P."/>
            <person name="Stolte C."/>
            <person name="Sykes S."/>
            <person name="Wortman J."/>
            <person name="Nusbaum C."/>
            <person name="Birren B."/>
        </authorList>
    </citation>
    <scope>NUCLEOTIDE SEQUENCE [LARGE SCALE GENOMIC DNA]</scope>
    <source>
        <strain evidence="4">ATCC 50505</strain>
    </source>
</reference>